<dbReference type="EMBL" id="UINC01058485">
    <property type="protein sequence ID" value="SVB80799.1"/>
    <property type="molecule type" value="Genomic_DNA"/>
</dbReference>
<name>A0A382H0S4_9ZZZZ</name>
<organism evidence="1">
    <name type="scientific">marine metagenome</name>
    <dbReference type="NCBI Taxonomy" id="408172"/>
    <lineage>
        <taxon>unclassified sequences</taxon>
        <taxon>metagenomes</taxon>
        <taxon>ecological metagenomes</taxon>
    </lineage>
</organism>
<proteinExistence type="predicted"/>
<protein>
    <submittedName>
        <fullName evidence="1">Uncharacterized protein</fullName>
    </submittedName>
</protein>
<dbReference type="AlphaFoldDB" id="A0A382H0S4"/>
<accession>A0A382H0S4</accession>
<gene>
    <name evidence="1" type="ORF">METZ01_LOCUS233653</name>
</gene>
<reference evidence="1" key="1">
    <citation type="submission" date="2018-05" db="EMBL/GenBank/DDBJ databases">
        <authorList>
            <person name="Lanie J.A."/>
            <person name="Ng W.-L."/>
            <person name="Kazmierczak K.M."/>
            <person name="Andrzejewski T.M."/>
            <person name="Davidsen T.M."/>
            <person name="Wayne K.J."/>
            <person name="Tettelin H."/>
            <person name="Glass J.I."/>
            <person name="Rusch D."/>
            <person name="Podicherti R."/>
            <person name="Tsui H.-C.T."/>
            <person name="Winkler M.E."/>
        </authorList>
    </citation>
    <scope>NUCLEOTIDE SEQUENCE</scope>
</reference>
<evidence type="ECO:0000313" key="1">
    <source>
        <dbReference type="EMBL" id="SVB80799.1"/>
    </source>
</evidence>
<sequence length="243" mass="27249">MRDYLLDLVEHTYDLGCIDLVKITGNDAETTINGLAEDRSVVVQAKFKDTIQEFIGTFGMPNLSNLKIILGIPEYQENAKITITNQDRNGVTCPVGLHFENQACDFKNDYRFMTSEIISEKLKTVAFKGANWNITFEPTMVSIQRLKYQSQANVDEEFFTAKTENGDLKFFFGDHSTHAGDFIFQPGVEGTLARTWAWPVRPFINILDLTGDKVVQLSDDGAAQIIVDSGVAVYNYILPAQSK</sequence>